<keyword evidence="2" id="KW-1185">Reference proteome</keyword>
<evidence type="ECO:0000313" key="2">
    <source>
        <dbReference type="Proteomes" id="UP000287156"/>
    </source>
</evidence>
<dbReference type="RefSeq" id="WP_126051747.1">
    <property type="nucleotide sequence ID" value="NZ_QYTV02000008.1"/>
</dbReference>
<sequence>MNKTINLNLEKIPNELMLMLELISVNNKEHISEGNYKNIDWDLFFQLALHHRLYPLLSIKIAKFNCPWIPSDVSKSLTTYYRNNTFQMLHLCGVMEKVSQLFAENDIRSLFLKGPILAEDLYGDISMRTCGDLDILIPLNDLQRADDLLVGLGYEKNEYIKTVLNDWKWRHHHFTYYHPNEGTKIEIHWRLNPSPSTEPAFEKLWERRRKTALVSSPTFYLGQEDLFFFLVTHGARHGWSRLRWLLDIHKMVQTDIYWQDVKRRLKKYQCDFIGGQSLILSSQLFNTILPKDIQSLVFQKNSVRLAQETIFYLEGMVNLHNAPLPKEVSKYHEKYLLSIMSFKQKVLYTLSVLHPYYMDAETLPLPKRLHFLYFPLRPFLWFWRKTRKHALP</sequence>
<dbReference type="AlphaFoldDB" id="A0A429XVZ1"/>
<protein>
    <submittedName>
        <fullName evidence="1">Renal dipeptidase</fullName>
    </submittedName>
</protein>
<proteinExistence type="predicted"/>
<dbReference type="Pfam" id="PF14907">
    <property type="entry name" value="NTP_transf_5"/>
    <property type="match status" value="1"/>
</dbReference>
<name>A0A429XVZ1_9BACI</name>
<comment type="caution">
    <text evidence="1">The sequence shown here is derived from an EMBL/GenBank/DDBJ whole genome shotgun (WGS) entry which is preliminary data.</text>
</comment>
<dbReference type="OrthoDB" id="9773927at2"/>
<reference evidence="1" key="1">
    <citation type="submission" date="2018-12" db="EMBL/GenBank/DDBJ databases">
        <authorList>
            <person name="Sun L."/>
            <person name="Chen Z."/>
        </authorList>
    </citation>
    <scope>NUCLEOTIDE SEQUENCE [LARGE SCALE GENOMIC DNA]</scope>
    <source>
        <strain evidence="1">3-2-2</strain>
    </source>
</reference>
<organism evidence="1 2">
    <name type="scientific">Siminovitchia acidinfaciens</name>
    <dbReference type="NCBI Taxonomy" id="2321395"/>
    <lineage>
        <taxon>Bacteria</taxon>
        <taxon>Bacillati</taxon>
        <taxon>Bacillota</taxon>
        <taxon>Bacilli</taxon>
        <taxon>Bacillales</taxon>
        <taxon>Bacillaceae</taxon>
        <taxon>Siminovitchia</taxon>
    </lineage>
</organism>
<dbReference type="EMBL" id="QYTV02000008">
    <property type="protein sequence ID" value="RST72538.1"/>
    <property type="molecule type" value="Genomic_DNA"/>
</dbReference>
<dbReference type="InterPro" id="IPR039498">
    <property type="entry name" value="NTP_transf_5"/>
</dbReference>
<gene>
    <name evidence="1" type="ORF">D4T97_015900</name>
</gene>
<dbReference type="Gene3D" id="3.30.460.40">
    <property type="match status" value="1"/>
</dbReference>
<dbReference type="Proteomes" id="UP000287156">
    <property type="component" value="Unassembled WGS sequence"/>
</dbReference>
<accession>A0A429XVZ1</accession>
<evidence type="ECO:0000313" key="1">
    <source>
        <dbReference type="EMBL" id="RST72538.1"/>
    </source>
</evidence>